<reference evidence="1 2" key="1">
    <citation type="submission" date="2019-06" db="EMBL/GenBank/DDBJ databases">
        <title>Whole genome shotgun sequence of Komagataeibacter hansenii NBRC 14820.</title>
        <authorList>
            <person name="Hosoyama A."/>
            <person name="Uohara A."/>
            <person name="Ohji S."/>
            <person name="Ichikawa N."/>
        </authorList>
    </citation>
    <scope>NUCLEOTIDE SEQUENCE [LARGE SCALE GENOMIC DNA]</scope>
    <source>
        <strain evidence="1 2">NBRC 14820</strain>
    </source>
</reference>
<sequence length="52" mass="5214">MTVADVLAVVPAVAPCAAEEHASANVAVAAENGLKRLGGIMGAIFVVRIIIN</sequence>
<name>A0ABQ0SHD9_NOVHA</name>
<comment type="caution">
    <text evidence="1">The sequence shown here is derived from an EMBL/GenBank/DDBJ whole genome shotgun (WGS) entry which is preliminary data.</text>
</comment>
<dbReference type="EMBL" id="BJNN01000142">
    <property type="protein sequence ID" value="GEC64831.1"/>
    <property type="molecule type" value="Genomic_DNA"/>
</dbReference>
<evidence type="ECO:0000313" key="1">
    <source>
        <dbReference type="EMBL" id="GEC64831.1"/>
    </source>
</evidence>
<dbReference type="Proteomes" id="UP000319478">
    <property type="component" value="Unassembled WGS sequence"/>
</dbReference>
<protein>
    <submittedName>
        <fullName evidence="1">Uncharacterized protein</fullName>
    </submittedName>
</protein>
<proteinExistence type="predicted"/>
<evidence type="ECO:0000313" key="2">
    <source>
        <dbReference type="Proteomes" id="UP000319478"/>
    </source>
</evidence>
<keyword evidence="2" id="KW-1185">Reference proteome</keyword>
<organism evidence="1 2">
    <name type="scientific">Novacetimonas hansenii</name>
    <name type="common">Komagataeibacter hansenii</name>
    <dbReference type="NCBI Taxonomy" id="436"/>
    <lineage>
        <taxon>Bacteria</taxon>
        <taxon>Pseudomonadati</taxon>
        <taxon>Pseudomonadota</taxon>
        <taxon>Alphaproteobacteria</taxon>
        <taxon>Acetobacterales</taxon>
        <taxon>Acetobacteraceae</taxon>
        <taxon>Novacetimonas</taxon>
    </lineage>
</organism>
<accession>A0ABQ0SHD9</accession>
<gene>
    <name evidence="1" type="ORF">GHA01_26800</name>
</gene>